<dbReference type="Gene3D" id="3.40.50.1010">
    <property type="entry name" value="5'-nuclease"/>
    <property type="match status" value="1"/>
</dbReference>
<gene>
    <name evidence="9" type="ORF">LVJ94_42160</name>
</gene>
<keyword evidence="5" id="KW-0378">Hydrolase</keyword>
<comment type="cofactor">
    <cofactor evidence="1">
        <name>Mg(2+)</name>
        <dbReference type="ChEBI" id="CHEBI:18420"/>
    </cofactor>
</comment>
<keyword evidence="3" id="KW-0540">Nuclease</keyword>
<organism evidence="9 10">
    <name type="scientific">Pendulispora rubella</name>
    <dbReference type="NCBI Taxonomy" id="2741070"/>
    <lineage>
        <taxon>Bacteria</taxon>
        <taxon>Pseudomonadati</taxon>
        <taxon>Myxococcota</taxon>
        <taxon>Myxococcia</taxon>
        <taxon>Myxococcales</taxon>
        <taxon>Sorangiineae</taxon>
        <taxon>Pendulisporaceae</taxon>
        <taxon>Pendulispora</taxon>
    </lineage>
</organism>
<proteinExistence type="inferred from homology"/>
<dbReference type="InterPro" id="IPR050556">
    <property type="entry name" value="Type_II_TA_system_RNase"/>
</dbReference>
<keyword evidence="2" id="KW-1277">Toxin-antitoxin system</keyword>
<evidence type="ECO:0000259" key="8">
    <source>
        <dbReference type="Pfam" id="PF01850"/>
    </source>
</evidence>
<evidence type="ECO:0000313" key="9">
    <source>
        <dbReference type="EMBL" id="WXB03496.1"/>
    </source>
</evidence>
<dbReference type="PANTHER" id="PTHR33653:SF1">
    <property type="entry name" value="RIBONUCLEASE VAPC2"/>
    <property type="match status" value="1"/>
</dbReference>
<evidence type="ECO:0000256" key="7">
    <source>
        <dbReference type="ARBA" id="ARBA00038093"/>
    </source>
</evidence>
<keyword evidence="6" id="KW-0460">Magnesium</keyword>
<evidence type="ECO:0000256" key="5">
    <source>
        <dbReference type="ARBA" id="ARBA00022801"/>
    </source>
</evidence>
<comment type="similarity">
    <text evidence="7">Belongs to the PINc/VapC protein family.</text>
</comment>
<feature type="domain" description="PIN" evidence="8">
    <location>
        <begin position="4"/>
        <end position="127"/>
    </location>
</feature>
<evidence type="ECO:0000256" key="3">
    <source>
        <dbReference type="ARBA" id="ARBA00022722"/>
    </source>
</evidence>
<protein>
    <submittedName>
        <fullName evidence="9">PIN domain-containing protein</fullName>
    </submittedName>
</protein>
<dbReference type="PANTHER" id="PTHR33653">
    <property type="entry name" value="RIBONUCLEASE VAPC2"/>
    <property type="match status" value="1"/>
</dbReference>
<reference evidence="9" key="1">
    <citation type="submission" date="2021-12" db="EMBL/GenBank/DDBJ databases">
        <title>Discovery of the Pendulisporaceae a myxobacterial family with distinct sporulation behavior and unique specialized metabolism.</title>
        <authorList>
            <person name="Garcia R."/>
            <person name="Popoff A."/>
            <person name="Bader C.D."/>
            <person name="Loehr J."/>
            <person name="Walesch S."/>
            <person name="Walt C."/>
            <person name="Boldt J."/>
            <person name="Bunk B."/>
            <person name="Haeckl F.J.F.P.J."/>
            <person name="Gunesch A.P."/>
            <person name="Birkelbach J."/>
            <person name="Nuebel U."/>
            <person name="Pietschmann T."/>
            <person name="Bach T."/>
            <person name="Mueller R."/>
        </authorList>
    </citation>
    <scope>NUCLEOTIDE SEQUENCE</scope>
    <source>
        <strain evidence="9">MSr11367</strain>
    </source>
</reference>
<evidence type="ECO:0000256" key="1">
    <source>
        <dbReference type="ARBA" id="ARBA00001946"/>
    </source>
</evidence>
<evidence type="ECO:0000256" key="2">
    <source>
        <dbReference type="ARBA" id="ARBA00022649"/>
    </source>
</evidence>
<evidence type="ECO:0000256" key="4">
    <source>
        <dbReference type="ARBA" id="ARBA00022723"/>
    </source>
</evidence>
<sequence length="142" mass="15548">MRLLLDTGVLGQICHPRRHADVRAWFRHAVVAHTLLVSELADYELRRELLRIGSVRSIARLDELARELHYVTVSTTAWRSASALWARARNSGNMGAPPEALDGDVLLAAQALEEDAGVVTTNVKHFDALGVEAYAWGAVPVG</sequence>
<dbReference type="Pfam" id="PF01850">
    <property type="entry name" value="PIN"/>
    <property type="match status" value="1"/>
</dbReference>
<evidence type="ECO:0000256" key="6">
    <source>
        <dbReference type="ARBA" id="ARBA00022842"/>
    </source>
</evidence>
<dbReference type="EMBL" id="CP089983">
    <property type="protein sequence ID" value="WXB03496.1"/>
    <property type="molecule type" value="Genomic_DNA"/>
</dbReference>
<keyword evidence="10" id="KW-1185">Reference proteome</keyword>
<dbReference type="Proteomes" id="UP001374803">
    <property type="component" value="Chromosome"/>
</dbReference>
<accession>A0ABZ2L103</accession>
<evidence type="ECO:0000313" key="10">
    <source>
        <dbReference type="Proteomes" id="UP001374803"/>
    </source>
</evidence>
<dbReference type="RefSeq" id="WP_394833126.1">
    <property type="nucleotide sequence ID" value="NZ_CP089929.1"/>
</dbReference>
<name>A0ABZ2L103_9BACT</name>
<dbReference type="InterPro" id="IPR029060">
    <property type="entry name" value="PIN-like_dom_sf"/>
</dbReference>
<dbReference type="InterPro" id="IPR002716">
    <property type="entry name" value="PIN_dom"/>
</dbReference>
<dbReference type="SUPFAM" id="SSF88723">
    <property type="entry name" value="PIN domain-like"/>
    <property type="match status" value="1"/>
</dbReference>
<keyword evidence="4" id="KW-0479">Metal-binding</keyword>